<sequence>MTQRSSQRSLRNSQYYGTVEFAVSWDQGGRIRKVGRFRVEPSSDIGYDSSSPSSSSPVVVENPQDETRWYWKYFLGNEHQNFAGIDPTTKAPFFLSTIVEDEGDASRLCRAILWTSQGPRRLCFPTNFAPSKVLTAKAILQLKEISDSKLQRDLTVLEDQEGCINCKFGVVFALCDQTTDAQMLSNEHGDENFSQFLDLLGKTIMLRNWGNYRGGLDTTTNSTGKESVFTCFAGHEIMFHVSTMLPYTKDNNQQVERKRHVGNDIVNIVFVSGGDVEHPNFSPAMWKSQFTHVFAVVTYEESTQAYRLWIHSEESVPVFGPALPYSNVFYDHQKFREFLLTKLINAEKAAHQARVFVEKRIRTLDILLKDMYMEHLKEDNKGFRKVTDIVIKHLRSPAKKASSKEMIEFCKYGELVKLEKMLSGDISNSIRMSIGMKQPWELQLIFQNSLAWDSIGSDSWGTSAILLATEDTGVIFECKGLSVPIIEAQARIMQLAIREHFGLFFARADKGKDAGLIVLALTDLRLAMQTGDLILRKTCLQHRIPASKGCHLFETSDPNGLRLYVVICIGKSLTLLRWAFGPLGRIQAGTNLTNNFNVLKTVSLSEEATAISVYERSFSQSTVRTVAYTRAGIALIDFSTGNVGYLCYEVPRTAITSLYATSDGKTSGNYPNIPDMTVSLETPGNGKCNVHETFWSSSLLAFVCQFPFIIGFGQNHMEVRLSVNGNLLYSMYMPDVQDDILFAVDYPLTSVTSSFSSALYSSVKSTSHSSSKRKDQKEQHSSTIKRWNVYRIVGPKVRMNDSRNIRERTIGGLTPQLLRNFKVNDTDAVYQRPTVASARRIGSTTSDTTCNSGKFVECVAPDSPSLALSPDLAIDDDVLV</sequence>
<organism evidence="3 4">
    <name type="scientific">Syphacia muris</name>
    <dbReference type="NCBI Taxonomy" id="451379"/>
    <lineage>
        <taxon>Eukaryota</taxon>
        <taxon>Metazoa</taxon>
        <taxon>Ecdysozoa</taxon>
        <taxon>Nematoda</taxon>
        <taxon>Chromadorea</taxon>
        <taxon>Rhabditida</taxon>
        <taxon>Spirurina</taxon>
        <taxon>Oxyuridomorpha</taxon>
        <taxon>Oxyuroidea</taxon>
        <taxon>Oxyuridae</taxon>
        <taxon>Syphacia</taxon>
    </lineage>
</organism>
<dbReference type="GO" id="GO:0051056">
    <property type="term" value="P:regulation of small GTPase mediated signal transduction"/>
    <property type="evidence" value="ECO:0007669"/>
    <property type="project" value="InterPro"/>
</dbReference>
<dbReference type="Pfam" id="PF00780">
    <property type="entry name" value="CNH"/>
    <property type="match status" value="1"/>
</dbReference>
<dbReference type="InterPro" id="IPR050989">
    <property type="entry name" value="Rap1_Ran_GAP"/>
</dbReference>
<name>A0A158R5I9_9BILA</name>
<dbReference type="Gene3D" id="3.40.50.11210">
    <property type="entry name" value="Rap/Ran-GAP"/>
    <property type="match status" value="1"/>
</dbReference>
<dbReference type="Pfam" id="PF02145">
    <property type="entry name" value="Rap_GAP"/>
    <property type="match status" value="1"/>
</dbReference>
<dbReference type="InterPro" id="IPR001180">
    <property type="entry name" value="CNH_dom"/>
</dbReference>
<proteinExistence type="predicted"/>
<dbReference type="PANTHER" id="PTHR15711:SF62">
    <property type="entry name" value="GTPASE-ACTIVATING RAP_RAN-GAP DOMAIN-LIKE PROTEIN 3"/>
    <property type="match status" value="1"/>
</dbReference>
<dbReference type="InterPro" id="IPR035974">
    <property type="entry name" value="Rap/Ran-GAP_sf"/>
</dbReference>
<dbReference type="PROSITE" id="PS50085">
    <property type="entry name" value="RAPGAP"/>
    <property type="match status" value="1"/>
</dbReference>
<dbReference type="Proteomes" id="UP000046393">
    <property type="component" value="Unplaced"/>
</dbReference>
<dbReference type="PANTHER" id="PTHR15711">
    <property type="entry name" value="RAP GTPASE-ACTIVATING PROTEIN"/>
    <property type="match status" value="1"/>
</dbReference>
<dbReference type="STRING" id="451379.A0A158R5I9"/>
<dbReference type="SUPFAM" id="SSF111347">
    <property type="entry name" value="Rap/Ran-GAP"/>
    <property type="match status" value="1"/>
</dbReference>
<protein>
    <submittedName>
        <fullName evidence="4">Rap-GAP domain-containing protein</fullName>
    </submittedName>
</protein>
<reference evidence="4" key="1">
    <citation type="submission" date="2016-04" db="UniProtKB">
        <authorList>
            <consortium name="WormBaseParasite"/>
        </authorList>
    </citation>
    <scope>IDENTIFICATION</scope>
</reference>
<keyword evidence="1" id="KW-0343">GTPase activation</keyword>
<dbReference type="AlphaFoldDB" id="A0A158R5I9"/>
<dbReference type="GO" id="GO:0005096">
    <property type="term" value="F:GTPase activator activity"/>
    <property type="evidence" value="ECO:0007669"/>
    <property type="project" value="UniProtKB-KW"/>
</dbReference>
<dbReference type="InterPro" id="IPR000331">
    <property type="entry name" value="Rap/Ran_GAP_dom"/>
</dbReference>
<accession>A0A158R5I9</accession>
<keyword evidence="3" id="KW-1185">Reference proteome</keyword>
<evidence type="ECO:0000313" key="4">
    <source>
        <dbReference type="WBParaSite" id="SMUV_0000696601-mRNA-1"/>
    </source>
</evidence>
<feature type="domain" description="Rap-GAP" evidence="2">
    <location>
        <begin position="154"/>
        <end position="371"/>
    </location>
</feature>
<evidence type="ECO:0000256" key="1">
    <source>
        <dbReference type="ARBA" id="ARBA00022468"/>
    </source>
</evidence>
<evidence type="ECO:0000259" key="2">
    <source>
        <dbReference type="PROSITE" id="PS50085"/>
    </source>
</evidence>
<dbReference type="WBParaSite" id="SMUV_0000696601-mRNA-1">
    <property type="protein sequence ID" value="SMUV_0000696601-mRNA-1"/>
    <property type="gene ID" value="SMUV_0000696601"/>
</dbReference>
<evidence type="ECO:0000313" key="3">
    <source>
        <dbReference type="Proteomes" id="UP000046393"/>
    </source>
</evidence>